<reference evidence="1" key="1">
    <citation type="submission" date="2021-05" db="EMBL/GenBank/DDBJ databases">
        <authorList>
            <person name="Pan Q."/>
            <person name="Jouanno E."/>
            <person name="Zahm M."/>
            <person name="Klopp C."/>
            <person name="Cabau C."/>
            <person name="Louis A."/>
            <person name="Berthelot C."/>
            <person name="Parey E."/>
            <person name="Roest Crollius H."/>
            <person name="Montfort J."/>
            <person name="Robinson-Rechavi M."/>
            <person name="Bouchez O."/>
            <person name="Lampietro C."/>
            <person name="Lopez Roques C."/>
            <person name="Donnadieu C."/>
            <person name="Postlethwait J."/>
            <person name="Bobe J."/>
            <person name="Dillon D."/>
            <person name="Chandos A."/>
            <person name="von Hippel F."/>
            <person name="Guiguen Y."/>
        </authorList>
    </citation>
    <scope>NUCLEOTIDE SEQUENCE</scope>
    <source>
        <strain evidence="1">YG-Jan2019</strain>
    </source>
</reference>
<gene>
    <name evidence="1" type="ORF">DPEC_G00271050</name>
</gene>
<evidence type="ECO:0000313" key="1">
    <source>
        <dbReference type="EMBL" id="KAJ7993305.1"/>
    </source>
</evidence>
<comment type="caution">
    <text evidence="1">The sequence shown here is derived from an EMBL/GenBank/DDBJ whole genome shotgun (WGS) entry which is preliminary data.</text>
</comment>
<dbReference type="Proteomes" id="UP001157502">
    <property type="component" value="Chromosome 24"/>
</dbReference>
<sequence>MIGNNPKLEECEVYKVEAFQTLEKPWRTILWNAEKRNELIESVKLYKPTISSVSQARVLLIGSVGAGKSSFFNSINSVFRGHVTSQAMSGYSDTSVTTKYRTYSVKDGRNGKPLPIVLCDTMGLEESTGAGLQEEDVSRILKGLVPDGHQFNSSVPQQDDSQGSQKTVGLQDRIHCVAYVIDTSKDPIMSPKLQQQLATIRKMLVLLTKVDEACPWVADDLKNVYDSQYIKTKAQEVRCQLGVPLSCIVPVRNYSEELELVTSYDILLLSALVQMLRVANNYFDEVSDHEVQGGVVEL</sequence>
<protein>
    <submittedName>
        <fullName evidence="1">Uncharacterized protein</fullName>
    </submittedName>
</protein>
<evidence type="ECO:0000313" key="2">
    <source>
        <dbReference type="Proteomes" id="UP001157502"/>
    </source>
</evidence>
<accession>A0ACC2FQ06</accession>
<name>A0ACC2FQ06_DALPE</name>
<proteinExistence type="predicted"/>
<keyword evidence="2" id="KW-1185">Reference proteome</keyword>
<organism evidence="1 2">
    <name type="scientific">Dallia pectoralis</name>
    <name type="common">Alaska blackfish</name>
    <dbReference type="NCBI Taxonomy" id="75939"/>
    <lineage>
        <taxon>Eukaryota</taxon>
        <taxon>Metazoa</taxon>
        <taxon>Chordata</taxon>
        <taxon>Craniata</taxon>
        <taxon>Vertebrata</taxon>
        <taxon>Euteleostomi</taxon>
        <taxon>Actinopterygii</taxon>
        <taxon>Neopterygii</taxon>
        <taxon>Teleostei</taxon>
        <taxon>Protacanthopterygii</taxon>
        <taxon>Esociformes</taxon>
        <taxon>Umbridae</taxon>
        <taxon>Dallia</taxon>
    </lineage>
</organism>
<dbReference type="EMBL" id="CM055751">
    <property type="protein sequence ID" value="KAJ7993305.1"/>
    <property type="molecule type" value="Genomic_DNA"/>
</dbReference>